<dbReference type="Proteomes" id="UP001611580">
    <property type="component" value="Unassembled WGS sequence"/>
</dbReference>
<reference evidence="3 4" key="1">
    <citation type="submission" date="2024-10" db="EMBL/GenBank/DDBJ databases">
        <title>The Natural Products Discovery Center: Release of the First 8490 Sequenced Strains for Exploring Actinobacteria Biosynthetic Diversity.</title>
        <authorList>
            <person name="Kalkreuter E."/>
            <person name="Kautsar S.A."/>
            <person name="Yang D."/>
            <person name="Bader C.D."/>
            <person name="Teijaro C.N."/>
            <person name="Fluegel L."/>
            <person name="Davis C.M."/>
            <person name="Simpson J.R."/>
            <person name="Lauterbach L."/>
            <person name="Steele A.D."/>
            <person name="Gui C."/>
            <person name="Meng S."/>
            <person name="Li G."/>
            <person name="Viehrig K."/>
            <person name="Ye F."/>
            <person name="Su P."/>
            <person name="Kiefer A.F."/>
            <person name="Nichols A."/>
            <person name="Cepeda A.J."/>
            <person name="Yan W."/>
            <person name="Fan B."/>
            <person name="Jiang Y."/>
            <person name="Adhikari A."/>
            <person name="Zheng C.-J."/>
            <person name="Schuster L."/>
            <person name="Cowan T.M."/>
            <person name="Smanski M.J."/>
            <person name="Chevrette M.G."/>
            <person name="De Carvalho L.P.S."/>
            <person name="Shen B."/>
        </authorList>
    </citation>
    <scope>NUCLEOTIDE SEQUENCE [LARGE SCALE GENOMIC DNA]</scope>
    <source>
        <strain evidence="3 4">NPDC019481</strain>
    </source>
</reference>
<name>A0ABW7XNA3_9MICO</name>
<evidence type="ECO:0000313" key="4">
    <source>
        <dbReference type="Proteomes" id="UP001611580"/>
    </source>
</evidence>
<evidence type="ECO:0000313" key="3">
    <source>
        <dbReference type="EMBL" id="MFI2489014.1"/>
    </source>
</evidence>
<feature type="region of interest" description="Disordered" evidence="1">
    <location>
        <begin position="33"/>
        <end position="54"/>
    </location>
</feature>
<keyword evidence="2" id="KW-1133">Transmembrane helix</keyword>
<accession>A0ABW7XNA3</accession>
<feature type="transmembrane region" description="Helical" evidence="2">
    <location>
        <begin position="72"/>
        <end position="95"/>
    </location>
</feature>
<evidence type="ECO:0000256" key="2">
    <source>
        <dbReference type="SAM" id="Phobius"/>
    </source>
</evidence>
<feature type="region of interest" description="Disordered" evidence="1">
    <location>
        <begin position="94"/>
        <end position="171"/>
    </location>
</feature>
<evidence type="ECO:0000256" key="1">
    <source>
        <dbReference type="SAM" id="MobiDB-lite"/>
    </source>
</evidence>
<dbReference type="RefSeq" id="WP_397406094.1">
    <property type="nucleotide sequence ID" value="NZ_JBIRYI010000012.1"/>
</dbReference>
<keyword evidence="2" id="KW-0812">Transmembrane</keyword>
<keyword evidence="2" id="KW-0472">Membrane</keyword>
<proteinExistence type="predicted"/>
<comment type="caution">
    <text evidence="3">The sequence shown here is derived from an EMBL/GenBank/DDBJ whole genome shotgun (WGS) entry which is preliminary data.</text>
</comment>
<protein>
    <submittedName>
        <fullName evidence="3">Uncharacterized protein</fullName>
    </submittedName>
</protein>
<keyword evidence="4" id="KW-1185">Reference proteome</keyword>
<organism evidence="3 4">
    <name type="scientific">Promicromonospora kroppenstedtii</name>
    <dbReference type="NCBI Taxonomy" id="440482"/>
    <lineage>
        <taxon>Bacteria</taxon>
        <taxon>Bacillati</taxon>
        <taxon>Actinomycetota</taxon>
        <taxon>Actinomycetes</taxon>
        <taxon>Micrococcales</taxon>
        <taxon>Promicromonosporaceae</taxon>
        <taxon>Promicromonospora</taxon>
    </lineage>
</organism>
<gene>
    <name evidence="3" type="ORF">ACH47X_19045</name>
</gene>
<sequence>MTPLTRAQNDPLARARRALDQVDGELDLARLHAVTSGHRRPDPDLLPPADDADPQVEILRSGQRPTQPRRRAAAWALAATVALLCGAGVGTAMLWSDAGETPPGSQVPAPPRPEATEPPRSPEATPTTDSRACSPARPTPSATPREPRPTANERASEACRPGPSDRTEAAP</sequence>
<dbReference type="EMBL" id="JBIRYI010000012">
    <property type="protein sequence ID" value="MFI2489014.1"/>
    <property type="molecule type" value="Genomic_DNA"/>
</dbReference>